<feature type="transmembrane region" description="Helical" evidence="10">
    <location>
        <begin position="144"/>
        <end position="169"/>
    </location>
</feature>
<evidence type="ECO:0000256" key="4">
    <source>
        <dbReference type="ARBA" id="ARBA00022692"/>
    </source>
</evidence>
<keyword evidence="15" id="KW-1185">Reference proteome</keyword>
<feature type="domain" description="ABC transmembrane type-1" evidence="12">
    <location>
        <begin position="18"/>
        <end position="319"/>
    </location>
</feature>
<keyword evidence="5" id="KW-0547">Nucleotide-binding</keyword>
<dbReference type="PANTHER" id="PTHR24221:SF654">
    <property type="entry name" value="ATP-BINDING CASSETTE SUB-FAMILY B MEMBER 6"/>
    <property type="match status" value="1"/>
</dbReference>
<evidence type="ECO:0000256" key="7">
    <source>
        <dbReference type="ARBA" id="ARBA00022840"/>
    </source>
</evidence>
<reference evidence="14 16" key="1">
    <citation type="submission" date="2018-08" db="EMBL/GenBank/DDBJ databases">
        <title>A genome reference for cultivated species of the human gut microbiota.</title>
        <authorList>
            <person name="Zou Y."/>
            <person name="Xue W."/>
            <person name="Luo G."/>
        </authorList>
    </citation>
    <scope>NUCLEOTIDE SEQUENCE [LARGE SCALE GENOMIC DNA]</scope>
    <source>
        <strain evidence="14 16">AF26-4BH</strain>
        <strain evidence="13">TF05-5AC</strain>
    </source>
</reference>
<dbReference type="SUPFAM" id="SSF90123">
    <property type="entry name" value="ABC transporter transmembrane region"/>
    <property type="match status" value="1"/>
</dbReference>
<dbReference type="PROSITE" id="PS00211">
    <property type="entry name" value="ABC_TRANSPORTER_1"/>
    <property type="match status" value="1"/>
</dbReference>
<evidence type="ECO:0000313" key="15">
    <source>
        <dbReference type="Proteomes" id="UP000260812"/>
    </source>
</evidence>
<keyword evidence="9 10" id="KW-0472">Membrane</keyword>
<dbReference type="InterPro" id="IPR017871">
    <property type="entry name" value="ABC_transporter-like_CS"/>
</dbReference>
<dbReference type="AlphaFoldDB" id="A0A3E3IYM6"/>
<dbReference type="GO" id="GO:0008234">
    <property type="term" value="F:cysteine-type peptidase activity"/>
    <property type="evidence" value="ECO:0007669"/>
    <property type="project" value="UniProtKB-KW"/>
</dbReference>
<dbReference type="InterPro" id="IPR003593">
    <property type="entry name" value="AAA+_ATPase"/>
</dbReference>
<dbReference type="EMBL" id="QVLU01000007">
    <property type="protein sequence ID" value="RGE72135.1"/>
    <property type="molecule type" value="Genomic_DNA"/>
</dbReference>
<dbReference type="Pfam" id="PF00005">
    <property type="entry name" value="ABC_tran"/>
    <property type="match status" value="1"/>
</dbReference>
<dbReference type="GO" id="GO:0005524">
    <property type="term" value="F:ATP binding"/>
    <property type="evidence" value="ECO:0007669"/>
    <property type="project" value="UniProtKB-KW"/>
</dbReference>
<dbReference type="SUPFAM" id="SSF52540">
    <property type="entry name" value="P-loop containing nucleoside triphosphate hydrolases"/>
    <property type="match status" value="1"/>
</dbReference>
<evidence type="ECO:0000313" key="16">
    <source>
        <dbReference type="Proteomes" id="UP000261166"/>
    </source>
</evidence>
<keyword evidence="4 10" id="KW-0812">Transmembrane</keyword>
<evidence type="ECO:0000256" key="1">
    <source>
        <dbReference type="ARBA" id="ARBA00004651"/>
    </source>
</evidence>
<evidence type="ECO:0000256" key="2">
    <source>
        <dbReference type="ARBA" id="ARBA00022448"/>
    </source>
</evidence>
<dbReference type="InterPro" id="IPR011527">
    <property type="entry name" value="ABC1_TM_dom"/>
</dbReference>
<feature type="transmembrane region" description="Helical" evidence="10">
    <location>
        <begin position="62"/>
        <end position="86"/>
    </location>
</feature>
<keyword evidence="6" id="KW-0788">Thiol protease</keyword>
<evidence type="ECO:0000256" key="9">
    <source>
        <dbReference type="ARBA" id="ARBA00023136"/>
    </source>
</evidence>
<feature type="domain" description="ABC transporter" evidence="11">
    <location>
        <begin position="358"/>
        <end position="580"/>
    </location>
</feature>
<feature type="transmembrane region" description="Helical" evidence="10">
    <location>
        <begin position="20"/>
        <end position="42"/>
    </location>
</feature>
<accession>A0A3E3IYM6</accession>
<evidence type="ECO:0000256" key="6">
    <source>
        <dbReference type="ARBA" id="ARBA00022807"/>
    </source>
</evidence>
<evidence type="ECO:0000256" key="10">
    <source>
        <dbReference type="SAM" id="Phobius"/>
    </source>
</evidence>
<keyword evidence="2" id="KW-0813">Transport</keyword>
<dbReference type="Proteomes" id="UP000260812">
    <property type="component" value="Unassembled WGS sequence"/>
</dbReference>
<dbReference type="Pfam" id="PF00664">
    <property type="entry name" value="ABC_membrane"/>
    <property type="match status" value="1"/>
</dbReference>
<dbReference type="PANTHER" id="PTHR24221">
    <property type="entry name" value="ATP-BINDING CASSETTE SUB-FAMILY B"/>
    <property type="match status" value="1"/>
</dbReference>
<dbReference type="FunFam" id="3.40.50.300:FF:000299">
    <property type="entry name" value="ABC transporter ATP-binding protein/permease"/>
    <property type="match status" value="1"/>
</dbReference>
<evidence type="ECO:0000259" key="12">
    <source>
        <dbReference type="PROSITE" id="PS50929"/>
    </source>
</evidence>
<dbReference type="RefSeq" id="WP_025488524.1">
    <property type="nucleotide sequence ID" value="NZ_QVLU01000007.1"/>
</dbReference>
<name>A0A3E3IYM6_9FIRM</name>
<dbReference type="PROSITE" id="PS50893">
    <property type="entry name" value="ABC_TRANSPORTER_2"/>
    <property type="match status" value="1"/>
</dbReference>
<dbReference type="GO" id="GO:0034040">
    <property type="term" value="F:ATPase-coupled lipid transmembrane transporter activity"/>
    <property type="evidence" value="ECO:0007669"/>
    <property type="project" value="TreeGrafter"/>
</dbReference>
<sequence length="581" mass="65851">MLKKLDYIFDKSSKITLVWLLLLIIIGSFFEMIGVTVFMPFIELIVDNESLQTNSFLQNMFTIFPILSLQGQIAFVAILIIIFYIVKNIYLSFMQNSILNFSYKTRMRIATQLLATYMSEPYSFHLNKNAAELQRSLQIDANQFMLLLNGALQFIAEITVCIAIGLFLFHTSHSITVIVAGLLIFCVGLYYEVSKKISLRLGEQNQNYNSKLMQWINQSLGGIKEVKVLEREEYFVSAYKENYKKLIKGAKMNEMLATVPKYITETVVMSGLLFAIIFKLYFGHGELTTFIPQLTAFALAAFRLLPSIGKINAYINNIMYCLPSLELIYNDFKDVEGHTFIEEKEDATLNKYRFEKEVSINNIVYKYPNTEVNVINNVSFKIPKGKTVAFIGSSGAGKTTMADIILGLLPPTSGTITVDGWNIFEHMHEWHKMLGYIPQSIYLSDDSILNNVAFGIDEDKIDIEAVREALRKAQLLEYVESLPDGLNTFVGDRGVRLSGGQRQRIGIARALYHNPDILVLDEATSALDNETEQAVMESIENLQGLKTMIIIAHRLTTIKKADLILSVEKGSMIVKEKNELF</sequence>
<dbReference type="InterPro" id="IPR027417">
    <property type="entry name" value="P-loop_NTPase"/>
</dbReference>
<dbReference type="InterPro" id="IPR003439">
    <property type="entry name" value="ABC_transporter-like_ATP-bd"/>
</dbReference>
<dbReference type="GO" id="GO:0140359">
    <property type="term" value="F:ABC-type transporter activity"/>
    <property type="evidence" value="ECO:0007669"/>
    <property type="project" value="InterPro"/>
</dbReference>
<keyword evidence="3" id="KW-1003">Cell membrane</keyword>
<evidence type="ECO:0000313" key="14">
    <source>
        <dbReference type="EMBL" id="RGE72135.1"/>
    </source>
</evidence>
<comment type="subcellular location">
    <subcellularLocation>
        <location evidence="1">Cell membrane</location>
        <topology evidence="1">Multi-pass membrane protein</topology>
    </subcellularLocation>
</comment>
<keyword evidence="8 10" id="KW-1133">Transmembrane helix</keyword>
<dbReference type="GeneID" id="97989111"/>
<comment type="caution">
    <text evidence="14">The sequence shown here is derived from an EMBL/GenBank/DDBJ whole genome shotgun (WGS) entry which is preliminary data.</text>
</comment>
<dbReference type="Proteomes" id="UP000261166">
    <property type="component" value="Unassembled WGS sequence"/>
</dbReference>
<dbReference type="OrthoDB" id="1699242at2"/>
<keyword evidence="6" id="KW-0378">Hydrolase</keyword>
<feature type="transmembrane region" description="Helical" evidence="10">
    <location>
        <begin position="175"/>
        <end position="193"/>
    </location>
</feature>
<evidence type="ECO:0000256" key="3">
    <source>
        <dbReference type="ARBA" id="ARBA00022475"/>
    </source>
</evidence>
<evidence type="ECO:0000259" key="11">
    <source>
        <dbReference type="PROSITE" id="PS50893"/>
    </source>
</evidence>
<dbReference type="EMBL" id="QVLV01000016">
    <property type="protein sequence ID" value="RGE57358.1"/>
    <property type="molecule type" value="Genomic_DNA"/>
</dbReference>
<organism evidence="14 16">
    <name type="scientific">Eisenbergiella massiliensis</name>
    <dbReference type="NCBI Taxonomy" id="1720294"/>
    <lineage>
        <taxon>Bacteria</taxon>
        <taxon>Bacillati</taxon>
        <taxon>Bacillota</taxon>
        <taxon>Clostridia</taxon>
        <taxon>Lachnospirales</taxon>
        <taxon>Lachnospiraceae</taxon>
        <taxon>Eisenbergiella</taxon>
    </lineage>
</organism>
<evidence type="ECO:0000256" key="5">
    <source>
        <dbReference type="ARBA" id="ARBA00022741"/>
    </source>
</evidence>
<dbReference type="Gene3D" id="3.40.50.300">
    <property type="entry name" value="P-loop containing nucleotide triphosphate hydrolases"/>
    <property type="match status" value="1"/>
</dbReference>
<keyword evidence="6" id="KW-0645">Protease</keyword>
<dbReference type="InterPro" id="IPR036640">
    <property type="entry name" value="ABC1_TM_sf"/>
</dbReference>
<keyword evidence="7 14" id="KW-0067">ATP-binding</keyword>
<dbReference type="GO" id="GO:0016887">
    <property type="term" value="F:ATP hydrolysis activity"/>
    <property type="evidence" value="ECO:0007669"/>
    <property type="project" value="InterPro"/>
</dbReference>
<evidence type="ECO:0000256" key="8">
    <source>
        <dbReference type="ARBA" id="ARBA00022989"/>
    </source>
</evidence>
<dbReference type="SMART" id="SM00382">
    <property type="entry name" value="AAA"/>
    <property type="match status" value="1"/>
</dbReference>
<proteinExistence type="predicted"/>
<protein>
    <submittedName>
        <fullName evidence="14">ABC transporter ATP-binding protein</fullName>
    </submittedName>
</protein>
<gene>
    <name evidence="14" type="ORF">DWY69_09525</name>
    <name evidence="13" type="ORF">DXC51_20120</name>
</gene>
<dbReference type="Gene3D" id="1.20.1560.10">
    <property type="entry name" value="ABC transporter type 1, transmembrane domain"/>
    <property type="match status" value="2"/>
</dbReference>
<feature type="transmembrane region" description="Helical" evidence="10">
    <location>
        <begin position="262"/>
        <end position="281"/>
    </location>
</feature>
<dbReference type="PROSITE" id="PS50929">
    <property type="entry name" value="ABC_TM1F"/>
    <property type="match status" value="1"/>
</dbReference>
<evidence type="ECO:0000313" key="13">
    <source>
        <dbReference type="EMBL" id="RGE57358.1"/>
    </source>
</evidence>
<dbReference type="GO" id="GO:0005886">
    <property type="term" value="C:plasma membrane"/>
    <property type="evidence" value="ECO:0007669"/>
    <property type="project" value="UniProtKB-SubCell"/>
</dbReference>
<dbReference type="InterPro" id="IPR039421">
    <property type="entry name" value="Type_1_exporter"/>
</dbReference>